<keyword evidence="3" id="KW-0689">Ribosomal protein</keyword>
<evidence type="ECO:0000259" key="2">
    <source>
        <dbReference type="Pfam" id="PF02824"/>
    </source>
</evidence>
<dbReference type="Pfam" id="PF02824">
    <property type="entry name" value="TGS"/>
    <property type="match status" value="1"/>
</dbReference>
<dbReference type="AlphaFoldDB" id="A0A8X6GMR1"/>
<dbReference type="InterPro" id="IPR012675">
    <property type="entry name" value="Beta-grasp_dom_sf"/>
</dbReference>
<feature type="domain" description="TGS" evidence="2">
    <location>
        <begin position="42"/>
        <end position="85"/>
    </location>
</feature>
<reference evidence="3" key="1">
    <citation type="submission" date="2020-07" db="EMBL/GenBank/DDBJ databases">
        <title>Multicomponent nature underlies the extraordinary mechanical properties of spider dragline silk.</title>
        <authorList>
            <person name="Kono N."/>
            <person name="Nakamura H."/>
            <person name="Mori M."/>
            <person name="Yoshida Y."/>
            <person name="Ohtoshi R."/>
            <person name="Malay A.D."/>
            <person name="Moran D.A.P."/>
            <person name="Tomita M."/>
            <person name="Numata K."/>
            <person name="Arakawa K."/>
        </authorList>
    </citation>
    <scope>NUCLEOTIDE SEQUENCE</scope>
</reference>
<evidence type="ECO:0000313" key="3">
    <source>
        <dbReference type="EMBL" id="GFR07487.1"/>
    </source>
</evidence>
<dbReference type="OrthoDB" id="5870821at2759"/>
<dbReference type="Gene3D" id="3.10.20.30">
    <property type="match status" value="1"/>
</dbReference>
<dbReference type="InterPro" id="IPR018163">
    <property type="entry name" value="Thr/Ala-tRNA-synth_IIc_edit"/>
</dbReference>
<proteinExistence type="predicted"/>
<gene>
    <name evidence="3" type="primary">mRpL39</name>
    <name evidence="3" type="ORF">TNCT_731601</name>
</gene>
<dbReference type="CDD" id="cd01667">
    <property type="entry name" value="TGS_ThrRS"/>
    <property type="match status" value="1"/>
</dbReference>
<dbReference type="GO" id="GO:0004829">
    <property type="term" value="F:threonine-tRNA ligase activity"/>
    <property type="evidence" value="ECO:0007669"/>
    <property type="project" value="TreeGrafter"/>
</dbReference>
<dbReference type="Proteomes" id="UP000887116">
    <property type="component" value="Unassembled WGS sequence"/>
</dbReference>
<organism evidence="3 4">
    <name type="scientific">Trichonephila clavata</name>
    <name type="common">Joro spider</name>
    <name type="synonym">Nephila clavata</name>
    <dbReference type="NCBI Taxonomy" id="2740835"/>
    <lineage>
        <taxon>Eukaryota</taxon>
        <taxon>Metazoa</taxon>
        <taxon>Ecdysozoa</taxon>
        <taxon>Arthropoda</taxon>
        <taxon>Chelicerata</taxon>
        <taxon>Arachnida</taxon>
        <taxon>Araneae</taxon>
        <taxon>Araneomorphae</taxon>
        <taxon>Entelegynae</taxon>
        <taxon>Araneoidea</taxon>
        <taxon>Nephilidae</taxon>
        <taxon>Trichonephila</taxon>
    </lineage>
</organism>
<dbReference type="SUPFAM" id="SSF81271">
    <property type="entry name" value="TGS-like"/>
    <property type="match status" value="1"/>
</dbReference>
<dbReference type="GO" id="GO:0006435">
    <property type="term" value="P:threonyl-tRNA aminoacylation"/>
    <property type="evidence" value="ECO:0007669"/>
    <property type="project" value="TreeGrafter"/>
</dbReference>
<keyword evidence="4" id="KW-1185">Reference proteome</keyword>
<dbReference type="EMBL" id="BMAO01016288">
    <property type="protein sequence ID" value="GFR07487.1"/>
    <property type="molecule type" value="Genomic_DNA"/>
</dbReference>
<dbReference type="Gene3D" id="3.30.980.10">
    <property type="entry name" value="Threonyl-trna Synthetase, Chain A, domain 2"/>
    <property type="match status" value="1"/>
</dbReference>
<dbReference type="GO" id="GO:0000166">
    <property type="term" value="F:nucleotide binding"/>
    <property type="evidence" value="ECO:0007669"/>
    <property type="project" value="InterPro"/>
</dbReference>
<keyword evidence="3" id="KW-0687">Ribonucleoprotein</keyword>
<sequence>MKNDLFNKEKLRQQSLITRVEKIEIKYRGVPSDCTLIMNKNMSTPYNCAMHMHEMLCQRSVLAEVNGQLWDMHRPLTEECELKFLNFHTAPDPLNKVFWRSCSFLLGLIIEKAFKDEYFIDLHSWPKPNIKSGSYVYDADVGIPNWMASAEELKTLTTMFCKLINEDNNFEVLDVSESLAMEMFKYNRFKSQQIPQLAKNGSVTLYRVKDHIDISCGPMIANSKMVGTSQVTAVHHLDRDCGYRFQAVSIPKQLTLNSFAFSVLVDRAKKLNETGLASDLEERNHLLG</sequence>
<evidence type="ECO:0000256" key="1">
    <source>
        <dbReference type="ARBA" id="ARBA00022917"/>
    </source>
</evidence>
<comment type="caution">
    <text evidence="3">The sequence shown here is derived from an EMBL/GenBank/DDBJ whole genome shotgun (WGS) entry which is preliminary data.</text>
</comment>
<evidence type="ECO:0000313" key="4">
    <source>
        <dbReference type="Proteomes" id="UP000887116"/>
    </source>
</evidence>
<dbReference type="SUPFAM" id="SSF55186">
    <property type="entry name" value="ThrRS/AlaRS common domain"/>
    <property type="match status" value="1"/>
</dbReference>
<dbReference type="InterPro" id="IPR004095">
    <property type="entry name" value="TGS"/>
</dbReference>
<keyword evidence="1" id="KW-0648">Protein biosynthesis</keyword>
<dbReference type="PANTHER" id="PTHR11451:SF44">
    <property type="entry name" value="THREONINE--TRNA LIGASE, CHLOROPLASTIC_MITOCHONDRIAL 2"/>
    <property type="match status" value="1"/>
</dbReference>
<accession>A0A8X6GMR1</accession>
<protein>
    <submittedName>
        <fullName evidence="3">39S ribosomal protein L39, mitochondrial</fullName>
    </submittedName>
</protein>
<name>A0A8X6GMR1_TRICU</name>
<dbReference type="GO" id="GO:0005739">
    <property type="term" value="C:mitochondrion"/>
    <property type="evidence" value="ECO:0007669"/>
    <property type="project" value="TreeGrafter"/>
</dbReference>
<dbReference type="GO" id="GO:0005840">
    <property type="term" value="C:ribosome"/>
    <property type="evidence" value="ECO:0007669"/>
    <property type="project" value="UniProtKB-KW"/>
</dbReference>
<dbReference type="PANTHER" id="PTHR11451">
    <property type="entry name" value="THREONINE-TRNA LIGASE"/>
    <property type="match status" value="1"/>
</dbReference>
<dbReference type="InterPro" id="IPR012676">
    <property type="entry name" value="TGS-like"/>
</dbReference>